<proteinExistence type="predicted"/>
<protein>
    <submittedName>
        <fullName evidence="1">Uncharacterized protein</fullName>
    </submittedName>
</protein>
<organism evidence="1 2">
    <name type="scientific">Mycobacteroides abscessus subsp. massiliense</name>
    <dbReference type="NCBI Taxonomy" id="1962118"/>
    <lineage>
        <taxon>Bacteria</taxon>
        <taxon>Bacillati</taxon>
        <taxon>Actinomycetota</taxon>
        <taxon>Actinomycetes</taxon>
        <taxon>Mycobacteriales</taxon>
        <taxon>Mycobacteriaceae</taxon>
        <taxon>Mycobacteroides</taxon>
        <taxon>Mycobacteroides abscessus</taxon>
    </lineage>
</organism>
<gene>
    <name evidence="1" type="ORF">SAMEA2259716_03621</name>
</gene>
<dbReference type="Proteomes" id="UP000190074">
    <property type="component" value="Unassembled WGS sequence"/>
</dbReference>
<evidence type="ECO:0000313" key="1">
    <source>
        <dbReference type="EMBL" id="SKM34256.1"/>
    </source>
</evidence>
<name>A0A1T8PRY5_9MYCO</name>
<reference evidence="1 2" key="1">
    <citation type="submission" date="2016-11" db="EMBL/GenBank/DDBJ databases">
        <authorList>
            <consortium name="Pathogen Informatics"/>
        </authorList>
    </citation>
    <scope>NUCLEOTIDE SEQUENCE [LARGE SCALE GENOMIC DNA]</scope>
    <source>
        <strain evidence="1 2">911</strain>
    </source>
</reference>
<sequence length="104" mass="11441">MSCRYATKHLFLTRELAQAGAQDIRATVESAGRTFQTLHPYKCPDDAGHWHLSHYPQGFATCSWCRRRAEAWYGGTFWVMAAHTSGDEPCLGAGGMGGEGGDFQ</sequence>
<dbReference type="AlphaFoldDB" id="A0A1T8PRY5"/>
<dbReference type="RefSeq" id="WP_236738062.1">
    <property type="nucleotide sequence ID" value="NZ_FVGW01000007.1"/>
</dbReference>
<accession>A0A1T8PRY5</accession>
<dbReference type="EMBL" id="FVGW01000007">
    <property type="protein sequence ID" value="SKM34256.1"/>
    <property type="molecule type" value="Genomic_DNA"/>
</dbReference>
<evidence type="ECO:0000313" key="2">
    <source>
        <dbReference type="Proteomes" id="UP000190074"/>
    </source>
</evidence>